<dbReference type="InterPro" id="IPR044770">
    <property type="entry name" value="MFS_spinster-like"/>
</dbReference>
<comment type="caution">
    <text evidence="8">The sequence shown here is derived from an EMBL/GenBank/DDBJ whole genome shotgun (WGS) entry which is preliminary data.</text>
</comment>
<feature type="transmembrane region" description="Helical" evidence="6">
    <location>
        <begin position="111"/>
        <end position="132"/>
    </location>
</feature>
<evidence type="ECO:0000256" key="1">
    <source>
        <dbReference type="ARBA" id="ARBA00004141"/>
    </source>
</evidence>
<evidence type="ECO:0000256" key="2">
    <source>
        <dbReference type="ARBA" id="ARBA00022448"/>
    </source>
</evidence>
<dbReference type="AlphaFoldDB" id="A0A6I4T6H7"/>
<gene>
    <name evidence="8" type="ORF">GRI91_13695</name>
</gene>
<feature type="transmembrane region" description="Helical" evidence="6">
    <location>
        <begin position="56"/>
        <end position="78"/>
    </location>
</feature>
<evidence type="ECO:0000259" key="7">
    <source>
        <dbReference type="PROSITE" id="PS50850"/>
    </source>
</evidence>
<feature type="transmembrane region" description="Helical" evidence="6">
    <location>
        <begin position="355"/>
        <end position="376"/>
    </location>
</feature>
<dbReference type="InterPro" id="IPR020846">
    <property type="entry name" value="MFS_dom"/>
</dbReference>
<feature type="domain" description="Major facilitator superfamily (MFS) profile" evidence="7">
    <location>
        <begin position="19"/>
        <end position="417"/>
    </location>
</feature>
<evidence type="ECO:0000256" key="6">
    <source>
        <dbReference type="SAM" id="Phobius"/>
    </source>
</evidence>
<dbReference type="RefSeq" id="WP_160737255.1">
    <property type="nucleotide sequence ID" value="NZ_WTYT01000006.1"/>
</dbReference>
<accession>A0A6I4T6H7</accession>
<evidence type="ECO:0000256" key="3">
    <source>
        <dbReference type="ARBA" id="ARBA00022692"/>
    </source>
</evidence>
<feature type="transmembrane region" description="Helical" evidence="6">
    <location>
        <begin position="264"/>
        <end position="286"/>
    </location>
</feature>
<dbReference type="Gene3D" id="1.20.1250.20">
    <property type="entry name" value="MFS general substrate transporter like domains"/>
    <property type="match status" value="1"/>
</dbReference>
<evidence type="ECO:0000313" key="8">
    <source>
        <dbReference type="EMBL" id="MXO66814.1"/>
    </source>
</evidence>
<dbReference type="InterPro" id="IPR011701">
    <property type="entry name" value="MFS"/>
</dbReference>
<dbReference type="GO" id="GO:0022857">
    <property type="term" value="F:transmembrane transporter activity"/>
    <property type="evidence" value="ECO:0007669"/>
    <property type="project" value="InterPro"/>
</dbReference>
<organism evidence="8 9">
    <name type="scientific">Altericroceibacterium endophyticum</name>
    <dbReference type="NCBI Taxonomy" id="1808508"/>
    <lineage>
        <taxon>Bacteria</taxon>
        <taxon>Pseudomonadati</taxon>
        <taxon>Pseudomonadota</taxon>
        <taxon>Alphaproteobacteria</taxon>
        <taxon>Sphingomonadales</taxon>
        <taxon>Erythrobacteraceae</taxon>
        <taxon>Altericroceibacterium</taxon>
    </lineage>
</organism>
<sequence length="426" mass="45552">MTISENSLDTASPRKTGLVLLMLLVVYIFNFVDRQIIAILAAPIQNELDLSDSQMGLLGGLAFALLYCTLGVPLAALADRKSRSWVITLSLGVWSLFTALCAVTQGFWQLFLARIGVGVGEAGGVAPSYALIGDYFPREQRAVALSIYSLGIPAGSALGIFAGGYIAATIDWRIAFLVVGAAGLLTAPLFKWVVRDLPRDRVTAPANQPGFAATWHCLSSKPSFWLMALGAACASMIGYGISFWLPSLLQRSFGLSLIESSQFFGLLILMGGTLGILGGGTLADWLGQKNRAFYALVPAICFTIAVPLFVLGIGTDNAWLAFFLLLVPQTLAYVWFGPLLSAVQNLVPTNQRATASALFLLIVNLLGLGGGVYALGAMSDALTPYYGTEALRYSTIYGLSLYALAAILLFFAARYIARDWVREQAA</sequence>
<evidence type="ECO:0000313" key="9">
    <source>
        <dbReference type="Proteomes" id="UP000438476"/>
    </source>
</evidence>
<name>A0A6I4T6H7_9SPHN</name>
<dbReference type="CDD" id="cd17328">
    <property type="entry name" value="MFS_spinster_like"/>
    <property type="match status" value="1"/>
</dbReference>
<feature type="transmembrane region" description="Helical" evidence="6">
    <location>
        <begin position="224"/>
        <end position="244"/>
    </location>
</feature>
<feature type="transmembrane region" description="Helical" evidence="6">
    <location>
        <begin position="174"/>
        <end position="194"/>
    </location>
</feature>
<keyword evidence="3 6" id="KW-0812">Transmembrane</keyword>
<proteinExistence type="predicted"/>
<dbReference type="PANTHER" id="PTHR23505">
    <property type="entry name" value="SPINSTER"/>
    <property type="match status" value="1"/>
</dbReference>
<dbReference type="InterPro" id="IPR036259">
    <property type="entry name" value="MFS_trans_sf"/>
</dbReference>
<feature type="transmembrane region" description="Helical" evidence="6">
    <location>
        <begin position="144"/>
        <end position="168"/>
    </location>
</feature>
<reference evidence="8 9" key="1">
    <citation type="submission" date="2019-12" db="EMBL/GenBank/DDBJ databases">
        <title>Genomic-based taxomic classification of the family Erythrobacteraceae.</title>
        <authorList>
            <person name="Xu L."/>
        </authorList>
    </citation>
    <scope>NUCLEOTIDE SEQUENCE [LARGE SCALE GENOMIC DNA]</scope>
    <source>
        <strain evidence="8 9">LMG 29518</strain>
    </source>
</reference>
<keyword evidence="4 6" id="KW-1133">Transmembrane helix</keyword>
<dbReference type="GO" id="GO:0016020">
    <property type="term" value="C:membrane"/>
    <property type="evidence" value="ECO:0007669"/>
    <property type="project" value="UniProtKB-SubCell"/>
</dbReference>
<dbReference type="OrthoDB" id="7400989at2"/>
<dbReference type="Proteomes" id="UP000438476">
    <property type="component" value="Unassembled WGS sequence"/>
</dbReference>
<comment type="subcellular location">
    <subcellularLocation>
        <location evidence="1">Membrane</location>
        <topology evidence="1">Multi-pass membrane protein</topology>
    </subcellularLocation>
</comment>
<dbReference type="Pfam" id="PF07690">
    <property type="entry name" value="MFS_1"/>
    <property type="match status" value="1"/>
</dbReference>
<feature type="transmembrane region" description="Helical" evidence="6">
    <location>
        <begin position="293"/>
        <end position="313"/>
    </location>
</feature>
<dbReference type="PANTHER" id="PTHR23505:SF79">
    <property type="entry name" value="PROTEIN SPINSTER"/>
    <property type="match status" value="1"/>
</dbReference>
<feature type="transmembrane region" description="Helical" evidence="6">
    <location>
        <begin position="20"/>
        <end position="44"/>
    </location>
</feature>
<protein>
    <submittedName>
        <fullName evidence="8">MFS transporter</fullName>
    </submittedName>
</protein>
<keyword evidence="9" id="KW-1185">Reference proteome</keyword>
<evidence type="ECO:0000256" key="5">
    <source>
        <dbReference type="ARBA" id="ARBA00023136"/>
    </source>
</evidence>
<evidence type="ECO:0000256" key="4">
    <source>
        <dbReference type="ARBA" id="ARBA00022989"/>
    </source>
</evidence>
<feature type="transmembrane region" description="Helical" evidence="6">
    <location>
        <begin position="319"/>
        <end position="343"/>
    </location>
</feature>
<feature type="transmembrane region" description="Helical" evidence="6">
    <location>
        <begin position="396"/>
        <end position="417"/>
    </location>
</feature>
<keyword evidence="2" id="KW-0813">Transport</keyword>
<dbReference type="EMBL" id="WTYT01000006">
    <property type="protein sequence ID" value="MXO66814.1"/>
    <property type="molecule type" value="Genomic_DNA"/>
</dbReference>
<keyword evidence="5 6" id="KW-0472">Membrane</keyword>
<feature type="transmembrane region" description="Helical" evidence="6">
    <location>
        <begin position="85"/>
        <end position="105"/>
    </location>
</feature>
<dbReference type="PROSITE" id="PS50850">
    <property type="entry name" value="MFS"/>
    <property type="match status" value="1"/>
</dbReference>
<dbReference type="SUPFAM" id="SSF103473">
    <property type="entry name" value="MFS general substrate transporter"/>
    <property type="match status" value="1"/>
</dbReference>